<feature type="transmembrane region" description="Helical" evidence="6">
    <location>
        <begin position="388"/>
        <end position="407"/>
    </location>
</feature>
<dbReference type="Pfam" id="PF06609">
    <property type="entry name" value="TRI12"/>
    <property type="match status" value="1"/>
</dbReference>
<evidence type="ECO:0000256" key="5">
    <source>
        <dbReference type="ARBA" id="ARBA00023136"/>
    </source>
</evidence>
<feature type="transmembrane region" description="Helical" evidence="6">
    <location>
        <begin position="541"/>
        <end position="562"/>
    </location>
</feature>
<evidence type="ECO:0000259" key="7">
    <source>
        <dbReference type="PROSITE" id="PS50850"/>
    </source>
</evidence>
<dbReference type="GO" id="GO:0022857">
    <property type="term" value="F:transmembrane transporter activity"/>
    <property type="evidence" value="ECO:0007669"/>
    <property type="project" value="InterPro"/>
</dbReference>
<comment type="subcellular location">
    <subcellularLocation>
        <location evidence="1">Membrane</location>
        <topology evidence="1">Multi-pass membrane protein</topology>
    </subcellularLocation>
</comment>
<keyword evidence="9" id="KW-1185">Reference proteome</keyword>
<gene>
    <name evidence="8" type="ORF">K432DRAFT_410095</name>
</gene>
<dbReference type="CDD" id="cd06179">
    <property type="entry name" value="MFS_TRI12_like"/>
    <property type="match status" value="1"/>
</dbReference>
<evidence type="ECO:0000256" key="1">
    <source>
        <dbReference type="ARBA" id="ARBA00004141"/>
    </source>
</evidence>
<dbReference type="PANTHER" id="PTHR23501">
    <property type="entry name" value="MAJOR FACILITATOR SUPERFAMILY"/>
    <property type="match status" value="1"/>
</dbReference>
<evidence type="ECO:0000313" key="9">
    <source>
        <dbReference type="Proteomes" id="UP000250266"/>
    </source>
</evidence>
<feature type="transmembrane region" description="Helical" evidence="6">
    <location>
        <begin position="324"/>
        <end position="345"/>
    </location>
</feature>
<feature type="transmembrane region" description="Helical" evidence="6">
    <location>
        <begin position="148"/>
        <end position="168"/>
    </location>
</feature>
<feature type="transmembrane region" description="Helical" evidence="6">
    <location>
        <begin position="56"/>
        <end position="74"/>
    </location>
</feature>
<feature type="transmembrane region" description="Helical" evidence="6">
    <location>
        <begin position="253"/>
        <end position="273"/>
    </location>
</feature>
<evidence type="ECO:0000256" key="6">
    <source>
        <dbReference type="SAM" id="Phobius"/>
    </source>
</evidence>
<protein>
    <submittedName>
        <fullName evidence="8">Fungal trichothecene efflux pump</fullName>
    </submittedName>
</protein>
<evidence type="ECO:0000256" key="4">
    <source>
        <dbReference type="ARBA" id="ARBA00022989"/>
    </source>
</evidence>
<keyword evidence="2" id="KW-0813">Transport</keyword>
<feature type="transmembrane region" description="Helical" evidence="6">
    <location>
        <begin position="124"/>
        <end position="142"/>
    </location>
</feature>
<dbReference type="AlphaFoldDB" id="A0A8E2J9A1"/>
<dbReference type="InterPro" id="IPR036259">
    <property type="entry name" value="MFS_trans_sf"/>
</dbReference>
<dbReference type="Gene3D" id="1.20.1250.20">
    <property type="entry name" value="MFS general substrate transporter like domains"/>
    <property type="match status" value="1"/>
</dbReference>
<feature type="transmembrane region" description="Helical" evidence="6">
    <location>
        <begin position="215"/>
        <end position="233"/>
    </location>
</feature>
<feature type="transmembrane region" description="Helical" evidence="6">
    <location>
        <begin position="448"/>
        <end position="474"/>
    </location>
</feature>
<dbReference type="EMBL" id="KV745544">
    <property type="protein sequence ID" value="OCK74159.1"/>
    <property type="molecule type" value="Genomic_DNA"/>
</dbReference>
<dbReference type="Proteomes" id="UP000250266">
    <property type="component" value="Unassembled WGS sequence"/>
</dbReference>
<keyword evidence="5 6" id="KW-0472">Membrane</keyword>
<keyword evidence="4 6" id="KW-1133">Transmembrane helix</keyword>
<keyword evidence="3 6" id="KW-0812">Transmembrane</keyword>
<feature type="domain" description="Major facilitator superfamily (MFS) profile" evidence="7">
    <location>
        <begin position="55"/>
        <end position="567"/>
    </location>
</feature>
<sequence length="602" mass="64123">MSDQPAEVKGAIAQHEKGGLDDEHLAKRVVRAHGDILAQEALGDDLPPGYFTSPNFIGTAFGVGISCLNGYLGWTLASNSLTAINEELGPSQNYLWIPLAYIVTSAIGWVLFGRLSDIFGRRWFYISGDVFSLIGAIIAATAQTMGALIASNVFIGFGAAIQLSYGTVVQELVPLKARGLMAAFILTVVTPGAVFGPIIAKSFIAHTHSGWRWDYYLTIITNVVAIILLVCFYHPPTFEMLHMHKTKWQKFKALDFGGILIFMAGIALFLLGINWGGQLYPWKSAQVIVCIILGALILVGLVFYEAYVPADPLIPISLLRNLQFMMFVSCACVGGMIYYALGIVWPSTVATLWTTDLIHQGWLSLSSTGGNQLGNICCGMAFGSIGRIRYQLIIASVCMTAFVASLASTTQYSQNRSIALSIVGTFFAGFVEVIPIVSIPFTTAPEDIGLAIGVMGAIRGSAGAIATAVYVSILNNRDKTLSAKYVPAAVLKAGLPSSSLPALFKALAAGTTDALAAVPGFNAAVGAALGKAEKDAFSGALNTLFLATISFGACGIIASLFVKNIDHLLTNDVVRKLHDRTVTEIHEAVELDKGSVKQVDYA</sequence>
<dbReference type="InterPro" id="IPR010573">
    <property type="entry name" value="MFS_Str1/Tri12-like"/>
</dbReference>
<name>A0A8E2J9A1_9PEZI</name>
<dbReference type="InterPro" id="IPR053791">
    <property type="entry name" value="MFS_Tri12-like"/>
</dbReference>
<dbReference type="PANTHER" id="PTHR23501:SF109">
    <property type="entry name" value="MAJOR FACILITATOR SUPERFAMILY (MFS) PROFILE DOMAIN-CONTAINING PROTEIN-RELATED"/>
    <property type="match status" value="1"/>
</dbReference>
<feature type="transmembrane region" description="Helical" evidence="6">
    <location>
        <begin position="94"/>
        <end position="112"/>
    </location>
</feature>
<dbReference type="SUPFAM" id="SSF103473">
    <property type="entry name" value="MFS general substrate transporter"/>
    <property type="match status" value="1"/>
</dbReference>
<evidence type="ECO:0000313" key="8">
    <source>
        <dbReference type="EMBL" id="OCK74159.1"/>
    </source>
</evidence>
<feature type="transmembrane region" description="Helical" evidence="6">
    <location>
        <begin position="180"/>
        <end position="200"/>
    </location>
</feature>
<feature type="transmembrane region" description="Helical" evidence="6">
    <location>
        <begin position="285"/>
        <end position="304"/>
    </location>
</feature>
<proteinExistence type="predicted"/>
<accession>A0A8E2J9A1</accession>
<dbReference type="PROSITE" id="PS50850">
    <property type="entry name" value="MFS"/>
    <property type="match status" value="1"/>
</dbReference>
<evidence type="ECO:0000256" key="3">
    <source>
        <dbReference type="ARBA" id="ARBA00022692"/>
    </source>
</evidence>
<dbReference type="OrthoDB" id="4161376at2759"/>
<reference evidence="8 9" key="1">
    <citation type="journal article" date="2016" name="Nat. Commun.">
        <title>Ectomycorrhizal ecology is imprinted in the genome of the dominant symbiotic fungus Cenococcum geophilum.</title>
        <authorList>
            <consortium name="DOE Joint Genome Institute"/>
            <person name="Peter M."/>
            <person name="Kohler A."/>
            <person name="Ohm R.A."/>
            <person name="Kuo A."/>
            <person name="Krutzmann J."/>
            <person name="Morin E."/>
            <person name="Arend M."/>
            <person name="Barry K.W."/>
            <person name="Binder M."/>
            <person name="Choi C."/>
            <person name="Clum A."/>
            <person name="Copeland A."/>
            <person name="Grisel N."/>
            <person name="Haridas S."/>
            <person name="Kipfer T."/>
            <person name="LaButti K."/>
            <person name="Lindquist E."/>
            <person name="Lipzen A."/>
            <person name="Maire R."/>
            <person name="Meier B."/>
            <person name="Mihaltcheva S."/>
            <person name="Molinier V."/>
            <person name="Murat C."/>
            <person name="Poggeler S."/>
            <person name="Quandt C.A."/>
            <person name="Sperisen C."/>
            <person name="Tritt A."/>
            <person name="Tisserant E."/>
            <person name="Crous P.W."/>
            <person name="Henrissat B."/>
            <person name="Nehls U."/>
            <person name="Egli S."/>
            <person name="Spatafora J.W."/>
            <person name="Grigoriev I.V."/>
            <person name="Martin F.M."/>
        </authorList>
    </citation>
    <scope>NUCLEOTIDE SEQUENCE [LARGE SCALE GENOMIC DNA]</scope>
    <source>
        <strain evidence="8 9">CBS 459.81</strain>
    </source>
</reference>
<dbReference type="GO" id="GO:0005886">
    <property type="term" value="C:plasma membrane"/>
    <property type="evidence" value="ECO:0007669"/>
    <property type="project" value="TreeGrafter"/>
</dbReference>
<organism evidence="8 9">
    <name type="scientific">Lepidopterella palustris CBS 459.81</name>
    <dbReference type="NCBI Taxonomy" id="1314670"/>
    <lineage>
        <taxon>Eukaryota</taxon>
        <taxon>Fungi</taxon>
        <taxon>Dikarya</taxon>
        <taxon>Ascomycota</taxon>
        <taxon>Pezizomycotina</taxon>
        <taxon>Dothideomycetes</taxon>
        <taxon>Pleosporomycetidae</taxon>
        <taxon>Mytilinidiales</taxon>
        <taxon>Argynnaceae</taxon>
        <taxon>Lepidopterella</taxon>
    </lineage>
</organism>
<evidence type="ECO:0000256" key="2">
    <source>
        <dbReference type="ARBA" id="ARBA00022448"/>
    </source>
</evidence>
<feature type="transmembrane region" description="Helical" evidence="6">
    <location>
        <begin position="419"/>
        <end position="442"/>
    </location>
</feature>
<dbReference type="InterPro" id="IPR020846">
    <property type="entry name" value="MFS_dom"/>
</dbReference>